<comment type="function">
    <text evidence="3">Component of the exocyst complex.</text>
</comment>
<dbReference type="STRING" id="77586.A0A0D9V614"/>
<feature type="region of interest" description="Disordered" evidence="4">
    <location>
        <begin position="1"/>
        <end position="20"/>
    </location>
</feature>
<protein>
    <recommendedName>
        <fullName evidence="3">Exocyst subunit Exo70 family protein</fullName>
    </recommendedName>
</protein>
<dbReference type="GO" id="GO:0015031">
    <property type="term" value="P:protein transport"/>
    <property type="evidence" value="ECO:0007669"/>
    <property type="project" value="UniProtKB-KW"/>
</dbReference>
<reference evidence="6" key="3">
    <citation type="submission" date="2015-04" db="UniProtKB">
        <authorList>
            <consortium name="EnsemblPlants"/>
        </authorList>
    </citation>
    <scope>IDENTIFICATION</scope>
</reference>
<dbReference type="PANTHER" id="PTHR12542:SF49">
    <property type="entry name" value="EXOCYST SUBUNIT EXO70 FAMILY PROTEIN"/>
    <property type="match status" value="1"/>
</dbReference>
<feature type="domain" description="Exocyst complex subunit Exo70 C-terminal" evidence="5">
    <location>
        <begin position="296"/>
        <end position="658"/>
    </location>
</feature>
<dbReference type="Pfam" id="PF20669">
    <property type="entry name" value="Exo70_N"/>
    <property type="match status" value="1"/>
</dbReference>
<evidence type="ECO:0000256" key="3">
    <source>
        <dbReference type="RuleBase" id="RU365026"/>
    </source>
</evidence>
<dbReference type="InterPro" id="IPR016159">
    <property type="entry name" value="Cullin_repeat-like_dom_sf"/>
</dbReference>
<reference evidence="7" key="2">
    <citation type="submission" date="2013-12" db="EMBL/GenBank/DDBJ databases">
        <authorList>
            <person name="Yu Y."/>
            <person name="Lee S."/>
            <person name="de Baynast K."/>
            <person name="Wissotski M."/>
            <person name="Liu L."/>
            <person name="Talag J."/>
            <person name="Goicoechea J."/>
            <person name="Angelova A."/>
            <person name="Jetty R."/>
            <person name="Kudrna D."/>
            <person name="Golser W."/>
            <person name="Rivera L."/>
            <person name="Zhang J."/>
            <person name="Wing R."/>
        </authorList>
    </citation>
    <scope>NUCLEOTIDE SEQUENCE</scope>
</reference>
<keyword evidence="2 3" id="KW-0813">Transport</keyword>
<dbReference type="Gene3D" id="1.20.1280.170">
    <property type="entry name" value="Exocyst complex component Exo70"/>
    <property type="match status" value="1"/>
</dbReference>
<dbReference type="InterPro" id="IPR004140">
    <property type="entry name" value="Exo70"/>
</dbReference>
<dbReference type="SUPFAM" id="SSF74788">
    <property type="entry name" value="Cullin repeat-like"/>
    <property type="match status" value="1"/>
</dbReference>
<evidence type="ECO:0000256" key="2">
    <source>
        <dbReference type="ARBA" id="ARBA00022448"/>
    </source>
</evidence>
<proteinExistence type="inferred from homology"/>
<keyword evidence="3" id="KW-0268">Exocytosis</keyword>
<evidence type="ECO:0000256" key="1">
    <source>
        <dbReference type="ARBA" id="ARBA00006756"/>
    </source>
</evidence>
<dbReference type="InterPro" id="IPR046364">
    <property type="entry name" value="Exo70_C"/>
</dbReference>
<dbReference type="eggNOG" id="KOG2344">
    <property type="taxonomic scope" value="Eukaryota"/>
</dbReference>
<keyword evidence="7" id="KW-1185">Reference proteome</keyword>
<dbReference type="EnsemblPlants" id="LPERR01G27410.1">
    <property type="protein sequence ID" value="LPERR01G27410.1"/>
    <property type="gene ID" value="LPERR01G27410"/>
</dbReference>
<dbReference type="GO" id="GO:0006887">
    <property type="term" value="P:exocytosis"/>
    <property type="evidence" value="ECO:0007669"/>
    <property type="project" value="UniProtKB-KW"/>
</dbReference>
<dbReference type="GO" id="GO:0000145">
    <property type="term" value="C:exocyst"/>
    <property type="evidence" value="ECO:0007669"/>
    <property type="project" value="InterPro"/>
</dbReference>
<organism evidence="6 7">
    <name type="scientific">Leersia perrieri</name>
    <dbReference type="NCBI Taxonomy" id="77586"/>
    <lineage>
        <taxon>Eukaryota</taxon>
        <taxon>Viridiplantae</taxon>
        <taxon>Streptophyta</taxon>
        <taxon>Embryophyta</taxon>
        <taxon>Tracheophyta</taxon>
        <taxon>Spermatophyta</taxon>
        <taxon>Magnoliopsida</taxon>
        <taxon>Liliopsida</taxon>
        <taxon>Poales</taxon>
        <taxon>Poaceae</taxon>
        <taxon>BOP clade</taxon>
        <taxon>Oryzoideae</taxon>
        <taxon>Oryzeae</taxon>
        <taxon>Oryzinae</taxon>
        <taxon>Leersia</taxon>
    </lineage>
</organism>
<sequence>MVSRPFNGRPRLHGIRFSGPVRSIDRPHLHHHRLPLPRSPLPSPSPGSGKEVTYLDFTEEIEYKIHKMMAAELIKQFSNITLGEEQGICDIEHALKALRKRILTLDFENSMHVHDPQNSFEYLEVLYKIRQLTERLGSLHPGGDAKEHNELVIYAADLFDMAMARLEEEFVYLLTHYKQPIEQGLLSFRSTDDGSVDDFSSSSFSEEQSEVKTIQTDTSGGSKYFATDLIQHGALSAIKSIANFMFLSEYDKECSQAYINTRQSAIDEYLGSLRIDKLSMEELLSTNWTKLSSLIKRWNRAMKVFVRVYLASEKRLSNHVFGELSESTADLCFYEISMSSVMQLLTFYESVAIGPPKPEKLFRLLDMYEVLNDLLPEVEFLFQEGCDDMILTEYHEVLLQLGESARKTFTEFKYAVQSYTSSNAIARGEVHPLTKYVMNYIKALTAYSKTLDSLLKDTDRRHFPTDIQSSGNSCPHFTVTALHLQSVTATLEENLEAGSRLYRDDRLRNIFMMNNIYYMVQKVKNSELKLFLGDDWIRVHNRKFQQQAISYERLSWSHVLSFLSDDGLCAAGDSASRKIIKEKFKNFNLSFEEVYRLQTGWFVPDDQLREDVRISISLKIIQAYRTFMGRFYSRLDGTRHLERYIKYKPEDLEKLLLDLFEGAQKSL</sequence>
<dbReference type="GO" id="GO:0005546">
    <property type="term" value="F:phosphatidylinositol-4,5-bisphosphate binding"/>
    <property type="evidence" value="ECO:0007669"/>
    <property type="project" value="InterPro"/>
</dbReference>
<dbReference type="Proteomes" id="UP000032180">
    <property type="component" value="Chromosome 1"/>
</dbReference>
<evidence type="ECO:0000313" key="7">
    <source>
        <dbReference type="Proteomes" id="UP000032180"/>
    </source>
</evidence>
<dbReference type="AlphaFoldDB" id="A0A0D9V614"/>
<keyword evidence="3" id="KW-0653">Protein transport</keyword>
<reference evidence="6 7" key="1">
    <citation type="submission" date="2012-08" db="EMBL/GenBank/DDBJ databases">
        <title>Oryza genome evolution.</title>
        <authorList>
            <person name="Wing R.A."/>
        </authorList>
    </citation>
    <scope>NUCLEOTIDE SEQUENCE</scope>
</reference>
<dbReference type="Pfam" id="PF03081">
    <property type="entry name" value="Exo70_C"/>
    <property type="match status" value="1"/>
</dbReference>
<dbReference type="HOGENOM" id="CLU_010236_2_2_1"/>
<evidence type="ECO:0000256" key="4">
    <source>
        <dbReference type="SAM" id="MobiDB-lite"/>
    </source>
</evidence>
<accession>A0A0D9V614</accession>
<evidence type="ECO:0000313" key="6">
    <source>
        <dbReference type="EnsemblPlants" id="LPERR01G27410.1"/>
    </source>
</evidence>
<dbReference type="PANTHER" id="PTHR12542">
    <property type="entry name" value="EXOCYST COMPLEX PROTEIN EXO70"/>
    <property type="match status" value="1"/>
</dbReference>
<dbReference type="Gramene" id="LPERR01G27410.1">
    <property type="protein sequence ID" value="LPERR01G27410.1"/>
    <property type="gene ID" value="LPERR01G27410"/>
</dbReference>
<comment type="similarity">
    <text evidence="1 3">Belongs to the EXO70 family.</text>
</comment>
<name>A0A0D9V614_9ORYZ</name>
<evidence type="ECO:0000259" key="5">
    <source>
        <dbReference type="Pfam" id="PF03081"/>
    </source>
</evidence>